<organism evidence="3 4">
    <name type="scientific">Anaerohalosphaera lusitana</name>
    <dbReference type="NCBI Taxonomy" id="1936003"/>
    <lineage>
        <taxon>Bacteria</taxon>
        <taxon>Pseudomonadati</taxon>
        <taxon>Planctomycetota</taxon>
        <taxon>Phycisphaerae</taxon>
        <taxon>Sedimentisphaerales</taxon>
        <taxon>Anaerohalosphaeraceae</taxon>
        <taxon>Anaerohalosphaera</taxon>
    </lineage>
</organism>
<dbReference type="RefSeq" id="WP_146659926.1">
    <property type="nucleotide sequence ID" value="NZ_CP019791.1"/>
</dbReference>
<gene>
    <name evidence="3" type="ORF">STSP2_00746</name>
</gene>
<dbReference type="AlphaFoldDB" id="A0A1U9NIM7"/>
<dbReference type="STRING" id="1936003.STSP2_00746"/>
<name>A0A1U9NIM7_9BACT</name>
<accession>A0A1U9NIM7</accession>
<dbReference type="KEGG" id="alus:STSP2_00746"/>
<evidence type="ECO:0000313" key="4">
    <source>
        <dbReference type="Proteomes" id="UP000189674"/>
    </source>
</evidence>
<dbReference type="EMBL" id="CP019791">
    <property type="protein sequence ID" value="AQT67598.1"/>
    <property type="molecule type" value="Genomic_DNA"/>
</dbReference>
<dbReference type="OrthoDB" id="223410at2"/>
<keyword evidence="4" id="KW-1185">Reference proteome</keyword>
<sequence precursor="true">MRFVAQTTLIAVTILLIASLLPNPAVIAAETDSNTIIPELPNAQKPFVADKITIDKVWPGHRVGFFLMTADQRQYAAYYNADRQMTVAMRKLGDEQFTKFHPQTPRKEPPHGGSAPSATLGWDSHNSVTMALDRDGYIHLSGNMHGNNLTYFRSTEPYDISTLVLVEQMTGELEDRVTYPKFLTLPDGRLVFGYRHGGSGNGNNIYNVYDTDTKTWSRLLDTPLHDGQDKNNAYYLGPKVGPDGWFHMSWVWRQTPDCSTNHDLSYAKSPDLVNWYTAAGKEVELPITLETPGVIVDPIPPQGGIINGSGKVGFDHLGRAVLAYHKFDDDGNTQAYTARYEDNEWAIDKLTDWDHRWYFEGYGTLPGVDVRLGEVKPLGVDTGLMTLNYRHVKYGSGTWLLDEQLEKIGTVDLPRRFPPQVTKVTSKFPGMTRRISIDKNSSRTDNTKYVMAWESLGSRRDKPLNGPLPDPSKLTLYEIKYKD</sequence>
<keyword evidence="2" id="KW-0732">Signal</keyword>
<evidence type="ECO:0000256" key="2">
    <source>
        <dbReference type="SAM" id="SignalP"/>
    </source>
</evidence>
<dbReference type="Proteomes" id="UP000189674">
    <property type="component" value="Chromosome"/>
</dbReference>
<feature type="signal peptide" evidence="2">
    <location>
        <begin position="1"/>
        <end position="28"/>
    </location>
</feature>
<dbReference type="SUPFAM" id="SSF50965">
    <property type="entry name" value="Galactose oxidase, central domain"/>
    <property type="match status" value="1"/>
</dbReference>
<proteinExistence type="predicted"/>
<dbReference type="Pfam" id="PF15892">
    <property type="entry name" value="BNR_4"/>
    <property type="match status" value="1"/>
</dbReference>
<reference evidence="4" key="1">
    <citation type="submission" date="2017-02" db="EMBL/GenBank/DDBJ databases">
        <title>Comparative genomics and description of representatives of a novel lineage of planctomycetes thriving in anoxic sediments.</title>
        <authorList>
            <person name="Spring S."/>
            <person name="Bunk B."/>
            <person name="Sproer C."/>
        </authorList>
    </citation>
    <scope>NUCLEOTIDE SEQUENCE [LARGE SCALE GENOMIC DNA]</scope>
    <source>
        <strain evidence="4">ST-NAGAB-D1</strain>
    </source>
</reference>
<dbReference type="InterPro" id="IPR037293">
    <property type="entry name" value="Gal_Oxidase_central_sf"/>
</dbReference>
<dbReference type="InterPro" id="IPR011043">
    <property type="entry name" value="Gal_Oxase/kelch_b-propeller"/>
</dbReference>
<dbReference type="Gene3D" id="2.130.10.80">
    <property type="entry name" value="Galactose oxidase/kelch, beta-propeller"/>
    <property type="match status" value="1"/>
</dbReference>
<feature type="chain" id="PRO_5012165672" description="BNR repeat-containing family member" evidence="2">
    <location>
        <begin position="29"/>
        <end position="483"/>
    </location>
</feature>
<evidence type="ECO:0000256" key="1">
    <source>
        <dbReference type="SAM" id="MobiDB-lite"/>
    </source>
</evidence>
<protein>
    <recommendedName>
        <fullName evidence="5">BNR repeat-containing family member</fullName>
    </recommendedName>
</protein>
<feature type="region of interest" description="Disordered" evidence="1">
    <location>
        <begin position="100"/>
        <end position="120"/>
    </location>
</feature>
<evidence type="ECO:0008006" key="5">
    <source>
        <dbReference type="Google" id="ProtNLM"/>
    </source>
</evidence>
<evidence type="ECO:0000313" key="3">
    <source>
        <dbReference type="EMBL" id="AQT67598.1"/>
    </source>
</evidence>